<evidence type="ECO:0000313" key="2">
    <source>
        <dbReference type="EMBL" id="PCD38169.1"/>
    </source>
</evidence>
<gene>
    <name evidence="2" type="ORF">AU210_006652</name>
</gene>
<accession>A0A2H3HLX3</accession>
<proteinExistence type="predicted"/>
<evidence type="ECO:0000313" key="3">
    <source>
        <dbReference type="Proteomes" id="UP000219602"/>
    </source>
</evidence>
<name>A0A2H3HLX3_FUSOX</name>
<feature type="compositionally biased region" description="Basic and acidic residues" evidence="1">
    <location>
        <begin position="55"/>
        <end position="64"/>
    </location>
</feature>
<organism evidence="2 3">
    <name type="scientific">Fusarium oxysporum f. sp. radicis-cucumerinum</name>
    <dbReference type="NCBI Taxonomy" id="327505"/>
    <lineage>
        <taxon>Eukaryota</taxon>
        <taxon>Fungi</taxon>
        <taxon>Dikarya</taxon>
        <taxon>Ascomycota</taxon>
        <taxon>Pezizomycotina</taxon>
        <taxon>Sordariomycetes</taxon>
        <taxon>Hypocreomycetidae</taxon>
        <taxon>Hypocreales</taxon>
        <taxon>Nectriaceae</taxon>
        <taxon>Fusarium</taxon>
        <taxon>Fusarium oxysporum species complex</taxon>
    </lineage>
</organism>
<protein>
    <submittedName>
        <fullName evidence="2">Uncharacterized protein</fullName>
    </submittedName>
</protein>
<comment type="caution">
    <text evidence="2">The sequence shown here is derived from an EMBL/GenBank/DDBJ whole genome shotgun (WGS) entry which is preliminary data.</text>
</comment>
<sequence>MRLHRRYEKPPAKQQLHQECLEYNYLEAITSTIHHIQLFNFTNITMAFGSSRTRTSSEEQRGRSTEPIPLMESKQRTNSYSSEFSTQSTASSTTKASRSWFKAAPQPVNNVTYCGRHSSQFLFGGPSLADLARAMLGKD</sequence>
<evidence type="ECO:0000256" key="1">
    <source>
        <dbReference type="SAM" id="MobiDB-lite"/>
    </source>
</evidence>
<dbReference type="Proteomes" id="UP000219602">
    <property type="component" value="Chromosome 5"/>
</dbReference>
<reference evidence="2 3" key="1">
    <citation type="journal article" date="2016" name="Environ. Microbiol.">
        <title>Effector profiles distinguish formae speciales of Fusarium oxysporum.</title>
        <authorList>
            <person name="van Dam P."/>
            <person name="Fokkens L."/>
            <person name="Schmidt S.M."/>
            <person name="Linmans J.H."/>
            <person name="Kistler H.C."/>
            <person name="Ma L.J."/>
            <person name="Rep M."/>
        </authorList>
    </citation>
    <scope>NUCLEOTIDE SEQUENCE [LARGE SCALE GENOMIC DNA]</scope>
    <source>
        <strain evidence="2 3">Forc016</strain>
    </source>
</reference>
<feature type="compositionally biased region" description="Low complexity" evidence="1">
    <location>
        <begin position="77"/>
        <end position="99"/>
    </location>
</feature>
<feature type="region of interest" description="Disordered" evidence="1">
    <location>
        <begin position="51"/>
        <end position="99"/>
    </location>
</feature>
<reference evidence="2 3" key="2">
    <citation type="journal article" date="2017" name="Sci. Rep.">
        <title>A mobile pathogenicity chromosome in Fusarium oxysporum for infection of multiple cucurbit species.</title>
        <authorList>
            <person name="van Dam P."/>
            <person name="Fokkens L."/>
            <person name="Ayukawa Y."/>
            <person name="van der Gragt M."/>
            <person name="Ter Horst A."/>
            <person name="Brankovics B."/>
            <person name="Houterman P.M."/>
            <person name="Arie T."/>
            <person name="Rep M."/>
        </authorList>
    </citation>
    <scope>NUCLEOTIDE SEQUENCE [LARGE SCALE GENOMIC DNA]</scope>
    <source>
        <strain evidence="2 3">Forc016</strain>
    </source>
</reference>
<dbReference type="EMBL" id="MABQ02000004">
    <property type="protein sequence ID" value="PCD38169.1"/>
    <property type="molecule type" value="Genomic_DNA"/>
</dbReference>
<dbReference type="AlphaFoldDB" id="A0A2H3HLX3"/>